<dbReference type="CDD" id="cd16894">
    <property type="entry name" value="MltD-like"/>
    <property type="match status" value="1"/>
</dbReference>
<organism evidence="4 5">
    <name type="scientific">Flexibacter flexilis DSM 6793</name>
    <dbReference type="NCBI Taxonomy" id="927664"/>
    <lineage>
        <taxon>Bacteria</taxon>
        <taxon>Pseudomonadati</taxon>
        <taxon>Bacteroidota</taxon>
        <taxon>Cytophagia</taxon>
        <taxon>Cytophagales</taxon>
        <taxon>Flexibacteraceae</taxon>
        <taxon>Flexibacter</taxon>
    </lineage>
</organism>
<gene>
    <name evidence="4" type="ORF">SAMN05421780_101489</name>
</gene>
<dbReference type="PANTHER" id="PTHR37423:SF2">
    <property type="entry name" value="MEMBRANE-BOUND LYTIC MUREIN TRANSGLYCOSYLASE C"/>
    <property type="match status" value="1"/>
</dbReference>
<dbReference type="InterPro" id="IPR018392">
    <property type="entry name" value="LysM"/>
</dbReference>
<evidence type="ECO:0000313" key="4">
    <source>
        <dbReference type="EMBL" id="SFB78883.1"/>
    </source>
</evidence>
<dbReference type="Pfam" id="PF01476">
    <property type="entry name" value="LysM"/>
    <property type="match status" value="2"/>
</dbReference>
<sequence length="482" mass="54344">MVKRNLLLLVCCWGLGVGLSYAQSTTVEEDTAVFSAVPEGDVIEAITEKDTISVPSLTAQMPLLPFPTGEMLADRLHCIESKIPLMYNKAVGGFIHYFTVRKRNYSQTMLERLPYYFPIFEACLAKYGLPDELKYLSIVESGLNPRAVSRSGAVGLWQFMPATGYDFSLQQSIFVDERMDIHKSTEAACKYLRYLYNQFGDWHLALAAYNCGPGNIRKAQARSGKYHFWDIYDKLPAETRSYVPQFMAVVYTMNYAKEHSLFPDADSTLVHIPFDTVQLSHFVHIDSLADQLQVSVQHLKLLNPSLRKYATPHQAEFALKIPSEKITHFEALRDSLAADADKQWLAWQAANPVSRKDTPNSRKIFYTVCRKDNLAKIASKFGVKSSEIKRWNVIRNGKVKTGQMLVIWKKSKSSRQFLAKAKGAKGKKRILYSSARVYKVQQGDTLTNIAGRYEGVSVSDIIRVNNLKGGALKPGQKLIISV</sequence>
<dbReference type="InterPro" id="IPR000189">
    <property type="entry name" value="Transglyc_AS"/>
</dbReference>
<protein>
    <submittedName>
        <fullName evidence="4">Membrane-bound lytic murein transglycosylase D</fullName>
    </submittedName>
</protein>
<dbReference type="PANTHER" id="PTHR37423">
    <property type="entry name" value="SOLUBLE LYTIC MUREIN TRANSGLYCOSYLASE-RELATED"/>
    <property type="match status" value="1"/>
</dbReference>
<dbReference type="OrthoDB" id="9815002at2"/>
<evidence type="ECO:0000259" key="3">
    <source>
        <dbReference type="PROSITE" id="PS51782"/>
    </source>
</evidence>
<dbReference type="SMART" id="SM00257">
    <property type="entry name" value="LysM"/>
    <property type="match status" value="2"/>
</dbReference>
<keyword evidence="5" id="KW-1185">Reference proteome</keyword>
<dbReference type="InterPro" id="IPR036779">
    <property type="entry name" value="LysM_dom_sf"/>
</dbReference>
<evidence type="ECO:0000256" key="1">
    <source>
        <dbReference type="ARBA" id="ARBA00007734"/>
    </source>
</evidence>
<dbReference type="CDD" id="cd00118">
    <property type="entry name" value="LysM"/>
    <property type="match status" value="2"/>
</dbReference>
<dbReference type="SUPFAM" id="SSF53955">
    <property type="entry name" value="Lysozyme-like"/>
    <property type="match status" value="1"/>
</dbReference>
<dbReference type="Proteomes" id="UP000199514">
    <property type="component" value="Unassembled WGS sequence"/>
</dbReference>
<dbReference type="GO" id="GO:0016020">
    <property type="term" value="C:membrane"/>
    <property type="evidence" value="ECO:0007669"/>
    <property type="project" value="InterPro"/>
</dbReference>
<evidence type="ECO:0000256" key="2">
    <source>
        <dbReference type="SAM" id="SignalP"/>
    </source>
</evidence>
<dbReference type="Gene3D" id="1.10.530.10">
    <property type="match status" value="1"/>
</dbReference>
<dbReference type="PROSITE" id="PS00922">
    <property type="entry name" value="TRANSGLYCOSYLASE"/>
    <property type="match status" value="1"/>
</dbReference>
<accession>A0A1I1E1Z4</accession>
<evidence type="ECO:0000313" key="5">
    <source>
        <dbReference type="Proteomes" id="UP000199514"/>
    </source>
</evidence>
<feature type="domain" description="LysM" evidence="3">
    <location>
        <begin position="436"/>
        <end position="480"/>
    </location>
</feature>
<reference evidence="4 5" key="1">
    <citation type="submission" date="2016-10" db="EMBL/GenBank/DDBJ databases">
        <authorList>
            <person name="de Groot N.N."/>
        </authorList>
    </citation>
    <scope>NUCLEOTIDE SEQUENCE [LARGE SCALE GENOMIC DNA]</scope>
    <source>
        <strain evidence="4 5">DSM 6793</strain>
    </source>
</reference>
<dbReference type="STRING" id="927664.SAMN05421780_101489"/>
<dbReference type="GO" id="GO:0000270">
    <property type="term" value="P:peptidoglycan metabolic process"/>
    <property type="evidence" value="ECO:0007669"/>
    <property type="project" value="InterPro"/>
</dbReference>
<dbReference type="Gene3D" id="3.10.350.10">
    <property type="entry name" value="LysM domain"/>
    <property type="match status" value="2"/>
</dbReference>
<dbReference type="SUPFAM" id="SSF54106">
    <property type="entry name" value="LysM domain"/>
    <property type="match status" value="2"/>
</dbReference>
<name>A0A1I1E1Z4_9BACT</name>
<dbReference type="AlphaFoldDB" id="A0A1I1E1Z4"/>
<dbReference type="InterPro" id="IPR008258">
    <property type="entry name" value="Transglycosylase_SLT_dom_1"/>
</dbReference>
<dbReference type="EMBL" id="FOLE01000001">
    <property type="protein sequence ID" value="SFB78883.1"/>
    <property type="molecule type" value="Genomic_DNA"/>
</dbReference>
<comment type="similarity">
    <text evidence="1">Belongs to the transglycosylase Slt family.</text>
</comment>
<dbReference type="InterPro" id="IPR023346">
    <property type="entry name" value="Lysozyme-like_dom_sf"/>
</dbReference>
<feature type="chain" id="PRO_5011514975" evidence="2">
    <location>
        <begin position="23"/>
        <end position="482"/>
    </location>
</feature>
<keyword evidence="2" id="KW-0732">Signal</keyword>
<feature type="domain" description="LysM" evidence="3">
    <location>
        <begin position="364"/>
        <end position="407"/>
    </location>
</feature>
<dbReference type="PROSITE" id="PS51782">
    <property type="entry name" value="LYSM"/>
    <property type="match status" value="2"/>
</dbReference>
<dbReference type="GO" id="GO:0008933">
    <property type="term" value="F:peptidoglycan lytic transglycosylase activity"/>
    <property type="evidence" value="ECO:0007669"/>
    <property type="project" value="InterPro"/>
</dbReference>
<dbReference type="Pfam" id="PF01464">
    <property type="entry name" value="SLT"/>
    <property type="match status" value="1"/>
</dbReference>
<feature type="signal peptide" evidence="2">
    <location>
        <begin position="1"/>
        <end position="22"/>
    </location>
</feature>
<dbReference type="RefSeq" id="WP_091506695.1">
    <property type="nucleotide sequence ID" value="NZ_FOLE01000001.1"/>
</dbReference>
<proteinExistence type="inferred from homology"/>